<evidence type="ECO:0000313" key="6">
    <source>
        <dbReference type="Proteomes" id="UP001238450"/>
    </source>
</evidence>
<reference evidence="5 6" key="1">
    <citation type="submission" date="2023-07" db="EMBL/GenBank/DDBJ databases">
        <title>Genomic Encyclopedia of Type Strains, Phase IV (KMG-IV): sequencing the most valuable type-strain genomes for metagenomic binning, comparative biology and taxonomic classification.</title>
        <authorList>
            <person name="Goeker M."/>
        </authorList>
    </citation>
    <scope>NUCLEOTIDE SEQUENCE [LARGE SCALE GENOMIC DNA]</scope>
    <source>
        <strain evidence="5 6">DSM 46876</strain>
    </source>
</reference>
<comment type="caution">
    <text evidence="5">The sequence shown here is derived from an EMBL/GenBank/DDBJ whole genome shotgun (WGS) entry which is preliminary data.</text>
</comment>
<organism evidence="5 6">
    <name type="scientific">Croceifilum oryzae</name>
    <dbReference type="NCBI Taxonomy" id="1553429"/>
    <lineage>
        <taxon>Bacteria</taxon>
        <taxon>Bacillati</taxon>
        <taxon>Bacillota</taxon>
        <taxon>Bacilli</taxon>
        <taxon>Bacillales</taxon>
        <taxon>Thermoactinomycetaceae</taxon>
        <taxon>Croceifilum</taxon>
    </lineage>
</organism>
<protein>
    <submittedName>
        <fullName evidence="5">4-hydroxy-tetrahydrodipicolinate synthase</fullName>
        <ecNumber evidence="5">4.3.3.7</ecNumber>
    </submittedName>
</protein>
<keyword evidence="1 2" id="KW-0456">Lyase</keyword>
<evidence type="ECO:0000313" key="5">
    <source>
        <dbReference type="EMBL" id="MDQ0418135.1"/>
    </source>
</evidence>
<sequence length="287" mass="31524">MKRFYGIYVAIVTPFTDSMKVDYDRLRDHADWLIQNGVHGLVPVGSVGEYAALDDEERAKVVETVVEVAAGRVPVVVGTGAPSTQKAVGWAEHAKRIGASGIMALPPINYNPTRSEVISFYQSLSDVGLPIIAYNNPFDTKVDLTPDLLAELCKLEHVVAVKEFSGDIRRIHEIYEKTDLEVLAGADDLALEGLLAGATGWIAGFTNSHPKESVELFNYAINGKVAEATQLYRRLLPLFRYDSTPRLVQSIKYALELVGRPVGKARAPRLDLTNEEKVSIEKASQCI</sequence>
<dbReference type="Gene3D" id="3.20.20.70">
    <property type="entry name" value="Aldolase class I"/>
    <property type="match status" value="1"/>
</dbReference>
<dbReference type="SMART" id="SM01130">
    <property type="entry name" value="DHDPS"/>
    <property type="match status" value="1"/>
</dbReference>
<name>A0AAJ1WSV6_9BACL</name>
<dbReference type="EC" id="4.3.3.7" evidence="5"/>
<evidence type="ECO:0000256" key="2">
    <source>
        <dbReference type="PIRNR" id="PIRNR001365"/>
    </source>
</evidence>
<dbReference type="GO" id="GO:0008840">
    <property type="term" value="F:4-hydroxy-tetrahydrodipicolinate synthase activity"/>
    <property type="evidence" value="ECO:0007669"/>
    <property type="project" value="UniProtKB-EC"/>
</dbReference>
<dbReference type="PANTHER" id="PTHR12128:SF72">
    <property type="entry name" value="DIHYDRODIPICOLINATE SYNTHASE"/>
    <property type="match status" value="1"/>
</dbReference>
<dbReference type="PIRSF" id="PIRSF001365">
    <property type="entry name" value="DHDPS"/>
    <property type="match status" value="1"/>
</dbReference>
<accession>A0AAJ1WSV6</accession>
<dbReference type="EMBL" id="JAUSUV010000009">
    <property type="protein sequence ID" value="MDQ0418135.1"/>
    <property type="molecule type" value="Genomic_DNA"/>
</dbReference>
<dbReference type="CDD" id="cd00408">
    <property type="entry name" value="DHDPS-like"/>
    <property type="match status" value="1"/>
</dbReference>
<dbReference type="AlphaFoldDB" id="A0AAJ1WSV6"/>
<evidence type="ECO:0000256" key="4">
    <source>
        <dbReference type="PIRSR" id="PIRSR001365-2"/>
    </source>
</evidence>
<gene>
    <name evidence="5" type="ORF">J2Z48_002324</name>
</gene>
<comment type="similarity">
    <text evidence="2">Belongs to the DapA family.</text>
</comment>
<dbReference type="PRINTS" id="PR00146">
    <property type="entry name" value="DHPICSNTHASE"/>
</dbReference>
<dbReference type="Proteomes" id="UP001238450">
    <property type="component" value="Unassembled WGS sequence"/>
</dbReference>
<keyword evidence="6" id="KW-1185">Reference proteome</keyword>
<feature type="active site" description="Schiff-base intermediate with substrate" evidence="3">
    <location>
        <position position="162"/>
    </location>
</feature>
<dbReference type="PANTHER" id="PTHR12128">
    <property type="entry name" value="DIHYDRODIPICOLINATE SYNTHASE"/>
    <property type="match status" value="1"/>
</dbReference>
<dbReference type="InterPro" id="IPR013785">
    <property type="entry name" value="Aldolase_TIM"/>
</dbReference>
<feature type="binding site" evidence="4">
    <location>
        <position position="202"/>
    </location>
    <ligand>
        <name>pyruvate</name>
        <dbReference type="ChEBI" id="CHEBI:15361"/>
    </ligand>
</feature>
<evidence type="ECO:0000256" key="1">
    <source>
        <dbReference type="ARBA" id="ARBA00023239"/>
    </source>
</evidence>
<dbReference type="Pfam" id="PF00701">
    <property type="entry name" value="DHDPS"/>
    <property type="match status" value="1"/>
</dbReference>
<dbReference type="RefSeq" id="WP_307253637.1">
    <property type="nucleotide sequence ID" value="NZ_JAUSUV010000009.1"/>
</dbReference>
<proteinExistence type="inferred from homology"/>
<dbReference type="InterPro" id="IPR002220">
    <property type="entry name" value="DapA-like"/>
</dbReference>
<evidence type="ECO:0000256" key="3">
    <source>
        <dbReference type="PIRSR" id="PIRSR001365-1"/>
    </source>
</evidence>
<feature type="active site" description="Proton donor/acceptor" evidence="3">
    <location>
        <position position="134"/>
    </location>
</feature>
<dbReference type="SUPFAM" id="SSF51569">
    <property type="entry name" value="Aldolase"/>
    <property type="match status" value="1"/>
</dbReference>